<dbReference type="RefSeq" id="WP_338099887.1">
    <property type="nucleotide sequence ID" value="NZ_JAWDKD010000019.1"/>
</dbReference>
<dbReference type="Proteomes" id="UP001271789">
    <property type="component" value="Unassembled WGS sequence"/>
</dbReference>
<dbReference type="GO" id="GO:0003723">
    <property type="term" value="F:RNA binding"/>
    <property type="evidence" value="ECO:0007669"/>
    <property type="project" value="InterPro"/>
</dbReference>
<dbReference type="InterPro" id="IPR004521">
    <property type="entry name" value="Uncharacterised_CHP00451"/>
</dbReference>
<dbReference type="Pfam" id="PF01472">
    <property type="entry name" value="PUA"/>
    <property type="match status" value="1"/>
</dbReference>
<dbReference type="CDD" id="cd23947">
    <property type="entry name" value="PAPS_reductase-like_YbdN"/>
    <property type="match status" value="1"/>
</dbReference>
<dbReference type="NCBIfam" id="TIGR00451">
    <property type="entry name" value="unchar_dom_2"/>
    <property type="match status" value="1"/>
</dbReference>
<dbReference type="InterPro" id="IPR014729">
    <property type="entry name" value="Rossmann-like_a/b/a_fold"/>
</dbReference>
<dbReference type="AlphaFoldDB" id="A0AAE4MKS1"/>
<organism evidence="2 3">
    <name type="scientific">Methanolapillus africanus</name>
    <dbReference type="NCBI Taxonomy" id="3028297"/>
    <lineage>
        <taxon>Archaea</taxon>
        <taxon>Methanobacteriati</taxon>
        <taxon>Methanobacteriota</taxon>
        <taxon>Stenosarchaea group</taxon>
        <taxon>Methanomicrobia</taxon>
        <taxon>Methanosarcinales</taxon>
        <taxon>Methanosarcinaceae</taxon>
        <taxon>Methanolapillus</taxon>
    </lineage>
</organism>
<dbReference type="CDD" id="cd21149">
    <property type="entry name" value="PUA_archaeosine_TGT"/>
    <property type="match status" value="1"/>
</dbReference>
<dbReference type="Gene3D" id="3.40.50.620">
    <property type="entry name" value="HUPs"/>
    <property type="match status" value="1"/>
</dbReference>
<dbReference type="NCBIfam" id="NF010368">
    <property type="entry name" value="PRK13795.1-3"/>
    <property type="match status" value="1"/>
</dbReference>
<name>A0AAE4MKS1_9EURY</name>
<feature type="domain" description="PUA" evidence="1">
    <location>
        <begin position="138"/>
        <end position="212"/>
    </location>
</feature>
<dbReference type="EMBL" id="JAWDKD010000019">
    <property type="protein sequence ID" value="MDV0447448.1"/>
    <property type="molecule type" value="Genomic_DNA"/>
</dbReference>
<dbReference type="PROSITE" id="PS50890">
    <property type="entry name" value="PUA"/>
    <property type="match status" value="1"/>
</dbReference>
<sequence length="511" mass="57386">MAKPVFLGKLVLHWCDACHVPVLGEKCACGAETKFVNITPPGDVRPAFPYDIARINDVSIRQFGKKLIADGEFVVYNKAPYEDRMEEIVCDGVVIGTIRFEVEKRDWTLLLRLEGARRIFNPKIKTMAEDIENGVLKSWIMINEGAIPFIADGTSVLVPGILKTAPGIQTEDEVVVITPNFEVVAAGRAKMSSDEMKQAQRGKAVKNRWSGFPVESEPPADMPASEMDGKTTAELWERAIAANREILDQVEADAIQFIRNAAGNVNKKITCSFSGGKDSLVTLHLTQLASKDAFDYEILFSDTGLEFDETIQNVADVVQIYQKPLKEISAGGIFWDGFEINGPPHVDNRWCTQSCKLTPITTLIESNYLEGGGCLTFIGQRQYESLARARSQRIWKSPSVRGQVGAAPIQEWTALHVWLYIFRNKLQYNPLYEKGLDRIGCWLCPAASLADFENLRITHPDAMKMWDEKLLNYALAEQIPNAENWVRYGLWRFEKYTPAMEKLAREKGVIE</sequence>
<protein>
    <submittedName>
        <fullName evidence="2">Phosphoadenosine phosphosulfate reductase</fullName>
        <ecNumber evidence="2">1.8.4.8</ecNumber>
    </submittedName>
</protein>
<dbReference type="InterPro" id="IPR002500">
    <property type="entry name" value="PAPS_reduct_dom"/>
</dbReference>
<comment type="caution">
    <text evidence="2">The sequence shown here is derived from an EMBL/GenBank/DDBJ whole genome shotgun (WGS) entry which is preliminary data.</text>
</comment>
<dbReference type="SUPFAM" id="SSF88697">
    <property type="entry name" value="PUA domain-like"/>
    <property type="match status" value="1"/>
</dbReference>
<dbReference type="SMART" id="SM00359">
    <property type="entry name" value="PUA"/>
    <property type="match status" value="1"/>
</dbReference>
<gene>
    <name evidence="2" type="primary">cysH_2</name>
    <name evidence="2" type="ORF">MsAg5_13410</name>
</gene>
<dbReference type="Gene3D" id="2.30.130.10">
    <property type="entry name" value="PUA domain"/>
    <property type="match status" value="1"/>
</dbReference>
<reference evidence="2" key="1">
    <citation type="submission" date="2023-06" db="EMBL/GenBank/DDBJ databases">
        <title>Genome sequence of Methanosarcinaceae archaeon Ag5.</title>
        <authorList>
            <person name="Protasov E."/>
            <person name="Platt K."/>
            <person name="Poehlein A."/>
            <person name="Daniel R."/>
            <person name="Brune A."/>
        </authorList>
    </citation>
    <scope>NUCLEOTIDE SEQUENCE</scope>
    <source>
        <strain evidence="2">Ag5</strain>
    </source>
</reference>
<dbReference type="InterPro" id="IPR002478">
    <property type="entry name" value="PUA"/>
</dbReference>
<dbReference type="InterPro" id="IPR050128">
    <property type="entry name" value="Sulfate_adenylyltrnsfr_sub2"/>
</dbReference>
<proteinExistence type="predicted"/>
<dbReference type="SUPFAM" id="SSF52402">
    <property type="entry name" value="Adenine nucleotide alpha hydrolases-like"/>
    <property type="match status" value="1"/>
</dbReference>
<keyword evidence="2" id="KW-0560">Oxidoreductase</keyword>
<dbReference type="Pfam" id="PF01507">
    <property type="entry name" value="PAPS_reduct"/>
    <property type="match status" value="1"/>
</dbReference>
<keyword evidence="3" id="KW-1185">Reference proteome</keyword>
<dbReference type="PANTHER" id="PTHR43196:SF2">
    <property type="entry name" value="PHOSPHOADENOSINE PHOSPHOSULFATE REDUCTASE"/>
    <property type="match status" value="1"/>
</dbReference>
<dbReference type="EC" id="1.8.4.8" evidence="2"/>
<dbReference type="GO" id="GO:0004604">
    <property type="term" value="F:phosphoadenylyl-sulfate reductase (thioredoxin) activity"/>
    <property type="evidence" value="ECO:0007669"/>
    <property type="project" value="UniProtKB-EC"/>
</dbReference>
<dbReference type="InterPro" id="IPR036974">
    <property type="entry name" value="PUA_sf"/>
</dbReference>
<evidence type="ECO:0000259" key="1">
    <source>
        <dbReference type="SMART" id="SM00359"/>
    </source>
</evidence>
<accession>A0AAE4MKS1</accession>
<dbReference type="PANTHER" id="PTHR43196">
    <property type="entry name" value="SULFATE ADENYLYLTRANSFERASE SUBUNIT 2"/>
    <property type="match status" value="1"/>
</dbReference>
<evidence type="ECO:0000313" key="2">
    <source>
        <dbReference type="EMBL" id="MDV0447448.1"/>
    </source>
</evidence>
<evidence type="ECO:0000313" key="3">
    <source>
        <dbReference type="Proteomes" id="UP001271789"/>
    </source>
</evidence>
<dbReference type="InterPro" id="IPR015947">
    <property type="entry name" value="PUA-like_sf"/>
</dbReference>